<keyword evidence="2" id="KW-1133">Transmembrane helix</keyword>
<comment type="caution">
    <text evidence="3">The sequence shown here is derived from an EMBL/GenBank/DDBJ whole genome shotgun (WGS) entry which is preliminary data.</text>
</comment>
<gene>
    <name evidence="3" type="ORF">CLCR_07573</name>
</gene>
<accession>A0A1C1CNV2</accession>
<dbReference type="VEuPathDB" id="FungiDB:CLCR_07573"/>
<keyword evidence="2" id="KW-0472">Membrane</keyword>
<dbReference type="Proteomes" id="UP000094526">
    <property type="component" value="Unassembled WGS sequence"/>
</dbReference>
<organism evidence="3 4">
    <name type="scientific">Cladophialophora carrionii</name>
    <dbReference type="NCBI Taxonomy" id="86049"/>
    <lineage>
        <taxon>Eukaryota</taxon>
        <taxon>Fungi</taxon>
        <taxon>Dikarya</taxon>
        <taxon>Ascomycota</taxon>
        <taxon>Pezizomycotina</taxon>
        <taxon>Eurotiomycetes</taxon>
        <taxon>Chaetothyriomycetidae</taxon>
        <taxon>Chaetothyriales</taxon>
        <taxon>Herpotrichiellaceae</taxon>
        <taxon>Cladophialophora</taxon>
    </lineage>
</organism>
<name>A0A1C1CNV2_9EURO</name>
<evidence type="ECO:0000313" key="4">
    <source>
        <dbReference type="Proteomes" id="UP000094526"/>
    </source>
</evidence>
<dbReference type="VEuPathDB" id="FungiDB:G647_05803"/>
<feature type="region of interest" description="Disordered" evidence="1">
    <location>
        <begin position="181"/>
        <end position="210"/>
    </location>
</feature>
<evidence type="ECO:0000256" key="2">
    <source>
        <dbReference type="SAM" id="Phobius"/>
    </source>
</evidence>
<dbReference type="OrthoDB" id="4113403at2759"/>
<feature type="transmembrane region" description="Helical" evidence="2">
    <location>
        <begin position="81"/>
        <end position="99"/>
    </location>
</feature>
<feature type="transmembrane region" description="Helical" evidence="2">
    <location>
        <begin position="38"/>
        <end position="60"/>
    </location>
</feature>
<evidence type="ECO:0000313" key="3">
    <source>
        <dbReference type="EMBL" id="OCT50179.1"/>
    </source>
</evidence>
<keyword evidence="4" id="KW-1185">Reference proteome</keyword>
<feature type="transmembrane region" description="Helical" evidence="2">
    <location>
        <begin position="119"/>
        <end position="139"/>
    </location>
</feature>
<dbReference type="AlphaFoldDB" id="A0A1C1CNV2"/>
<sequence length="210" mass="22845">MCSSSKPTEPWDLETRVRLLLLLNNAVALALSFARMEVLFIVVGSILGVSIIFNMLVLLSKVRPHRLALTNDDVHRQSPSLLVWVTDGVGVLAFLALYVCSTIETASRDSLWNGVPVLLMTYASIGTLVACAMHGYMALKSLQKYIRYRQSLTSSCPHCHQELGFVAASIALPPSPISRINQAESSPAPRESFSANSAGENEGDMLILKA</sequence>
<evidence type="ECO:0000256" key="1">
    <source>
        <dbReference type="SAM" id="MobiDB-lite"/>
    </source>
</evidence>
<proteinExistence type="predicted"/>
<protein>
    <submittedName>
        <fullName evidence="3">Uncharacterized protein</fullName>
    </submittedName>
</protein>
<reference evidence="4" key="1">
    <citation type="submission" date="2015-07" db="EMBL/GenBank/DDBJ databases">
        <authorList>
            <person name="Teixeira M.M."/>
            <person name="Souza R.C."/>
            <person name="Almeida L.G."/>
            <person name="Vicente V.A."/>
            <person name="de Hoog S."/>
            <person name="Bocca A.L."/>
            <person name="de Almeida S.R."/>
            <person name="Vasconcelos A.T."/>
            <person name="Felipe M.S."/>
        </authorList>
    </citation>
    <scope>NUCLEOTIDE SEQUENCE [LARGE SCALE GENOMIC DNA]</scope>
    <source>
        <strain evidence="4">KSF</strain>
    </source>
</reference>
<keyword evidence="2" id="KW-0812">Transmembrane</keyword>
<dbReference type="EMBL" id="LGRB01000010">
    <property type="protein sequence ID" value="OCT50179.1"/>
    <property type="molecule type" value="Genomic_DNA"/>
</dbReference>